<gene>
    <name evidence="8" type="ORF">DCP75_12440</name>
</gene>
<dbReference type="EMBL" id="DMND01000170">
    <property type="protein sequence ID" value="HAN28505.1"/>
    <property type="molecule type" value="Genomic_DNA"/>
</dbReference>
<dbReference type="STRING" id="1121937.GCA_000423125_03405"/>
<dbReference type="InterPro" id="IPR000962">
    <property type="entry name" value="Znf_DskA_TraR"/>
</dbReference>
<evidence type="ECO:0000256" key="1">
    <source>
        <dbReference type="ARBA" id="ARBA00022723"/>
    </source>
</evidence>
<keyword evidence="8" id="KW-0489">Methyltransferase</keyword>
<feature type="zinc finger region" description="dksA C4-type" evidence="4">
    <location>
        <begin position="81"/>
        <end position="105"/>
    </location>
</feature>
<dbReference type="Pfam" id="PF21173">
    <property type="entry name" value="DksA-like_N"/>
    <property type="match status" value="1"/>
</dbReference>
<evidence type="ECO:0000256" key="3">
    <source>
        <dbReference type="ARBA" id="ARBA00022833"/>
    </source>
</evidence>
<evidence type="ECO:0000256" key="5">
    <source>
        <dbReference type="SAM" id="MobiDB-lite"/>
    </source>
</evidence>
<proteinExistence type="predicted"/>
<keyword evidence="2" id="KW-0863">Zinc-finger</keyword>
<dbReference type="AlphaFoldDB" id="A0A3C1KPB2"/>
<protein>
    <submittedName>
        <fullName evidence="8">Dimethylmenaquinone methyltransferase</fullName>
    </submittedName>
</protein>
<dbReference type="GO" id="GO:0032259">
    <property type="term" value="P:methylation"/>
    <property type="evidence" value="ECO:0007669"/>
    <property type="project" value="UniProtKB-KW"/>
</dbReference>
<keyword evidence="1" id="KW-0479">Metal-binding</keyword>
<dbReference type="GO" id="GO:0008270">
    <property type="term" value="F:zinc ion binding"/>
    <property type="evidence" value="ECO:0007669"/>
    <property type="project" value="UniProtKB-KW"/>
</dbReference>
<dbReference type="Gene3D" id="1.20.120.910">
    <property type="entry name" value="DksA, coiled-coil domain"/>
    <property type="match status" value="1"/>
</dbReference>
<dbReference type="InterPro" id="IPR048487">
    <property type="entry name" value="DksA-like_N"/>
</dbReference>
<dbReference type="Pfam" id="PF01258">
    <property type="entry name" value="zf-dskA_traR"/>
    <property type="match status" value="1"/>
</dbReference>
<name>A0A3C1KPB2_9GAMM</name>
<dbReference type="PANTHER" id="PTHR33823">
    <property type="entry name" value="RNA POLYMERASE-BINDING TRANSCRIPTION FACTOR DKSA-RELATED"/>
    <property type="match status" value="1"/>
</dbReference>
<sequence length="107" mass="11452">MTSMSNAEVRARLSASLAELEHRLGSIKRDVTRSHSGDWAEQAQERENDEVEDAIGLETTQSIADTRAALARLDAGTYGHCVRCGEAVGAARLEALPTAAHCVNCAE</sequence>
<keyword evidence="8" id="KW-0808">Transferase</keyword>
<dbReference type="GO" id="GO:0008168">
    <property type="term" value="F:methyltransferase activity"/>
    <property type="evidence" value="ECO:0007669"/>
    <property type="project" value="UniProtKB-KW"/>
</dbReference>
<evidence type="ECO:0000259" key="7">
    <source>
        <dbReference type="Pfam" id="PF21173"/>
    </source>
</evidence>
<comment type="caution">
    <text evidence="8">The sequence shown here is derived from an EMBL/GenBank/DDBJ whole genome shotgun (WGS) entry which is preliminary data.</text>
</comment>
<keyword evidence="3" id="KW-0862">Zinc</keyword>
<reference evidence="8 9" key="1">
    <citation type="journal article" date="2018" name="Nat. Biotechnol.">
        <title>A standardized bacterial taxonomy based on genome phylogeny substantially revises the tree of life.</title>
        <authorList>
            <person name="Parks D.H."/>
            <person name="Chuvochina M."/>
            <person name="Waite D.W."/>
            <person name="Rinke C."/>
            <person name="Skarshewski A."/>
            <person name="Chaumeil P.A."/>
            <person name="Hugenholtz P."/>
        </authorList>
    </citation>
    <scope>NUCLEOTIDE SEQUENCE [LARGE SCALE GENOMIC DNA]</scope>
    <source>
        <strain evidence="8">UBA9158</strain>
    </source>
</reference>
<evidence type="ECO:0000313" key="8">
    <source>
        <dbReference type="EMBL" id="HAN28505.1"/>
    </source>
</evidence>
<evidence type="ECO:0000256" key="2">
    <source>
        <dbReference type="ARBA" id="ARBA00022771"/>
    </source>
</evidence>
<feature type="domain" description="DnaK suppressor protein-like N-terminal" evidence="7">
    <location>
        <begin position="11"/>
        <end position="73"/>
    </location>
</feature>
<evidence type="ECO:0000313" key="9">
    <source>
        <dbReference type="Proteomes" id="UP000259273"/>
    </source>
</evidence>
<feature type="domain" description="Zinc finger DksA/TraR C4-type" evidence="6">
    <location>
        <begin position="76"/>
        <end position="107"/>
    </location>
</feature>
<feature type="compositionally biased region" description="Basic and acidic residues" evidence="5">
    <location>
        <begin position="31"/>
        <end position="46"/>
    </location>
</feature>
<feature type="region of interest" description="Disordered" evidence="5">
    <location>
        <begin position="31"/>
        <end position="53"/>
    </location>
</feature>
<evidence type="ECO:0000256" key="4">
    <source>
        <dbReference type="PROSITE-ProRule" id="PRU00510"/>
    </source>
</evidence>
<dbReference type="PROSITE" id="PS51128">
    <property type="entry name" value="ZF_DKSA_2"/>
    <property type="match status" value="1"/>
</dbReference>
<dbReference type="Proteomes" id="UP000259273">
    <property type="component" value="Unassembled WGS sequence"/>
</dbReference>
<organism evidence="8 9">
    <name type="scientific">Haliea salexigens</name>
    <dbReference type="NCBI Taxonomy" id="287487"/>
    <lineage>
        <taxon>Bacteria</taxon>
        <taxon>Pseudomonadati</taxon>
        <taxon>Pseudomonadota</taxon>
        <taxon>Gammaproteobacteria</taxon>
        <taxon>Cellvibrionales</taxon>
        <taxon>Halieaceae</taxon>
        <taxon>Haliea</taxon>
    </lineage>
</organism>
<dbReference type="PANTHER" id="PTHR33823:SF4">
    <property type="entry name" value="GENERAL STRESS PROTEIN 16O"/>
    <property type="match status" value="1"/>
</dbReference>
<accession>A0A3C1KPB2</accession>
<evidence type="ECO:0000259" key="6">
    <source>
        <dbReference type="Pfam" id="PF01258"/>
    </source>
</evidence>
<dbReference type="SUPFAM" id="SSF57716">
    <property type="entry name" value="Glucocorticoid receptor-like (DNA-binding domain)"/>
    <property type="match status" value="1"/>
</dbReference>